<dbReference type="NCBIfam" id="TIGR00553">
    <property type="entry name" value="pabB"/>
    <property type="match status" value="1"/>
</dbReference>
<evidence type="ECO:0000313" key="6">
    <source>
        <dbReference type="Proteomes" id="UP000238196"/>
    </source>
</evidence>
<evidence type="ECO:0000256" key="1">
    <source>
        <dbReference type="ARBA" id="ARBA00013139"/>
    </source>
</evidence>
<reference evidence="5 6" key="1">
    <citation type="submission" date="2018-02" db="EMBL/GenBank/DDBJ databases">
        <title>novel marine gammaproteobacteria from coastal saline agro ecosystem.</title>
        <authorList>
            <person name="Krishnan R."/>
            <person name="Ramesh Kumar N."/>
        </authorList>
    </citation>
    <scope>NUCLEOTIDE SEQUENCE [LARGE SCALE GENOMIC DNA]</scope>
    <source>
        <strain evidence="5 6">228</strain>
    </source>
</reference>
<dbReference type="AlphaFoldDB" id="A0A2S5KYR3"/>
<dbReference type="InterPro" id="IPR019999">
    <property type="entry name" value="Anth_synth_I-like"/>
</dbReference>
<dbReference type="InterPro" id="IPR006805">
    <property type="entry name" value="Anth_synth_I_N"/>
</dbReference>
<dbReference type="EMBL" id="PRLP01000001">
    <property type="protein sequence ID" value="PPC79406.1"/>
    <property type="molecule type" value="Genomic_DNA"/>
</dbReference>
<dbReference type="Gene3D" id="3.60.120.10">
    <property type="entry name" value="Anthranilate synthase"/>
    <property type="match status" value="1"/>
</dbReference>
<feature type="domain" description="Chorismate-utilising enzyme C-terminal" evidence="3">
    <location>
        <begin position="192"/>
        <end position="445"/>
    </location>
</feature>
<dbReference type="InterPro" id="IPR005801">
    <property type="entry name" value="ADC_synthase"/>
</dbReference>
<protein>
    <recommendedName>
        <fullName evidence="1">aminodeoxychorismate synthase</fullName>
        <ecNumber evidence="1">2.6.1.85</ecNumber>
    </recommendedName>
</protein>
<dbReference type="PANTHER" id="PTHR11236:SF50">
    <property type="entry name" value="AMINODEOXYCHORISMATE SYNTHASE COMPONENT 1"/>
    <property type="match status" value="1"/>
</dbReference>
<dbReference type="GO" id="GO:0009396">
    <property type="term" value="P:folic acid-containing compound biosynthetic process"/>
    <property type="evidence" value="ECO:0007669"/>
    <property type="project" value="InterPro"/>
</dbReference>
<evidence type="ECO:0000256" key="2">
    <source>
        <dbReference type="ARBA" id="ARBA00022679"/>
    </source>
</evidence>
<evidence type="ECO:0000259" key="3">
    <source>
        <dbReference type="Pfam" id="PF00425"/>
    </source>
</evidence>
<dbReference type="EC" id="2.6.1.85" evidence="1"/>
<dbReference type="InterPro" id="IPR015890">
    <property type="entry name" value="Chorismate_C"/>
</dbReference>
<proteinExistence type="predicted"/>
<organism evidence="5 6">
    <name type="scientific">Proteobacteria bacterium 228</name>
    <dbReference type="NCBI Taxonomy" id="2083153"/>
    <lineage>
        <taxon>Bacteria</taxon>
        <taxon>Pseudomonadati</taxon>
        <taxon>Pseudomonadota</taxon>
    </lineage>
</organism>
<dbReference type="OrthoDB" id="9803598at2"/>
<gene>
    <name evidence="5" type="primary">pabB</name>
    <name evidence="5" type="ORF">C4K68_00375</name>
</gene>
<evidence type="ECO:0000259" key="4">
    <source>
        <dbReference type="Pfam" id="PF04715"/>
    </source>
</evidence>
<dbReference type="PANTHER" id="PTHR11236">
    <property type="entry name" value="AMINOBENZOATE/ANTHRANILATE SYNTHASE"/>
    <property type="match status" value="1"/>
</dbReference>
<comment type="caution">
    <text evidence="5">The sequence shown here is derived from an EMBL/GenBank/DDBJ whole genome shotgun (WGS) entry which is preliminary data.</text>
</comment>
<dbReference type="InterPro" id="IPR005802">
    <property type="entry name" value="ADC_synth_comp_1"/>
</dbReference>
<sequence length="454" mass="50769">MQFISLPYLNAEDAFVGIKTGTYPVLLDSNAPHSRDGRFDIAACDPLFVLSYTPGQGICLQDASGRILPCPDDPFLATEHLLLRFGQISTDADHPDIPFYGGLLGYWSYDLGRVVEHMPQLADHDIVLPDMYLGLYSWAWVTDHAKRSSWLVIHPQCPYSAEFLIQRYLSQQASSEPSAFELTSAWSSNMDRAQYGEKFRRVKDYIHAGDCYQVNLAQRFSANFQGDSWQAYLRLRKQAPTPFAAYLSLPQGDICCLSPERFLAVNHLQVETKPIKGTIPRGTTTNEDQQLMEQLRNSEKDRAENLMIVDLLRNDLGRSCEVGSVQVPLLFDVESYPNVHHLVSTVTGRLRNSADRLDLLKGAFPGGSITGAPKIRAMEIIEELEPHRRSVYCGSIGYISLHGRMDTNIAIRTVLFHQGQAHCWAGGGLVADSVEESEYQETLSKVGNLLRALA</sequence>
<dbReference type="Proteomes" id="UP000238196">
    <property type="component" value="Unassembled WGS sequence"/>
</dbReference>
<dbReference type="SUPFAM" id="SSF56322">
    <property type="entry name" value="ADC synthase"/>
    <property type="match status" value="1"/>
</dbReference>
<dbReference type="GO" id="GO:0000162">
    <property type="term" value="P:L-tryptophan biosynthetic process"/>
    <property type="evidence" value="ECO:0007669"/>
    <property type="project" value="TreeGrafter"/>
</dbReference>
<dbReference type="Pfam" id="PF00425">
    <property type="entry name" value="Chorismate_bind"/>
    <property type="match status" value="1"/>
</dbReference>
<feature type="domain" description="Anthranilate synthase component I N-terminal" evidence="4">
    <location>
        <begin position="13"/>
        <end position="148"/>
    </location>
</feature>
<accession>A0A2S5KYR3</accession>
<dbReference type="Pfam" id="PF04715">
    <property type="entry name" value="Anth_synt_I_N"/>
    <property type="match status" value="1"/>
</dbReference>
<dbReference type="GO" id="GO:0046820">
    <property type="term" value="F:4-amino-4-deoxychorismate synthase activity"/>
    <property type="evidence" value="ECO:0007669"/>
    <property type="project" value="UniProtKB-EC"/>
</dbReference>
<keyword evidence="2" id="KW-0808">Transferase</keyword>
<evidence type="ECO:0000313" key="5">
    <source>
        <dbReference type="EMBL" id="PPC79406.1"/>
    </source>
</evidence>
<name>A0A2S5KYR3_9PROT</name>
<dbReference type="PRINTS" id="PR00095">
    <property type="entry name" value="ANTSNTHASEI"/>
</dbReference>